<sequence length="379" mass="42580">MAFSLLTVLAVVAFIPVCFQQTITVEGYFGNVRKQTFEIFDTEANVLEAFEFCKVNGMVKANTNPFTFKYVRAKLQEFGWPPDRPIQYPVYDPGDATSQWYDVNRCAVYRRDDGLLTPENANNTCAKLVMDPLSDYLWQPVHCSTRLPFMCNKGHNIQYTGNETYLGTQIDRNATGVGFSVFENRTTPGDCEHHCLFVVRTCIAVEVLQINDSFWECTAAHINFNEFVHLNMSIQISLIPAPNNYTVYVKGLNQSDEVIINNGTSLPRSMNFTEADLGCTFDFNFPTTTIAPNCSCLCNYHNYTDAELQAWIEQLKSELLLNKRALSSSARKKISASDPRASSQAIGSIGALVIVTIVGIIVFPDIPLILKQVKHLTKR</sequence>
<evidence type="ECO:0000256" key="2">
    <source>
        <dbReference type="SAM" id="SignalP"/>
    </source>
</evidence>
<dbReference type="AlphaFoldDB" id="A0A8B8DD13"/>
<accession>A0A8B8DD13</accession>
<keyword evidence="1" id="KW-1133">Transmembrane helix</keyword>
<dbReference type="RefSeq" id="XP_022325997.1">
    <property type="nucleotide sequence ID" value="XM_022470289.1"/>
</dbReference>
<dbReference type="KEGG" id="cvn:111125971"/>
<proteinExistence type="predicted"/>
<evidence type="ECO:0000313" key="3">
    <source>
        <dbReference type="Proteomes" id="UP000694844"/>
    </source>
</evidence>
<evidence type="ECO:0000313" key="5">
    <source>
        <dbReference type="RefSeq" id="XP_022325997.1"/>
    </source>
</evidence>
<protein>
    <submittedName>
        <fullName evidence="4 5">Uncharacterized protein LOC111125971</fullName>
    </submittedName>
</protein>
<feature type="signal peptide" evidence="2">
    <location>
        <begin position="1"/>
        <end position="20"/>
    </location>
</feature>
<keyword evidence="3" id="KW-1185">Reference proteome</keyword>
<feature type="chain" id="PRO_5044666293" evidence="2">
    <location>
        <begin position="21"/>
        <end position="379"/>
    </location>
</feature>
<organism evidence="3 5">
    <name type="scientific">Crassostrea virginica</name>
    <name type="common">Eastern oyster</name>
    <dbReference type="NCBI Taxonomy" id="6565"/>
    <lineage>
        <taxon>Eukaryota</taxon>
        <taxon>Metazoa</taxon>
        <taxon>Spiralia</taxon>
        <taxon>Lophotrochozoa</taxon>
        <taxon>Mollusca</taxon>
        <taxon>Bivalvia</taxon>
        <taxon>Autobranchia</taxon>
        <taxon>Pteriomorphia</taxon>
        <taxon>Ostreida</taxon>
        <taxon>Ostreoidea</taxon>
        <taxon>Ostreidae</taxon>
        <taxon>Crassostrea</taxon>
    </lineage>
</organism>
<reference evidence="4 5" key="1">
    <citation type="submission" date="2025-04" db="UniProtKB">
        <authorList>
            <consortium name="RefSeq"/>
        </authorList>
    </citation>
    <scope>IDENTIFICATION</scope>
    <source>
        <tissue evidence="4 5">Whole sample</tissue>
    </source>
</reference>
<keyword evidence="1" id="KW-0472">Membrane</keyword>
<name>A0A8B8DD13_CRAVI</name>
<dbReference type="Proteomes" id="UP000694844">
    <property type="component" value="Chromosome 3"/>
</dbReference>
<keyword evidence="2" id="KW-0732">Signal</keyword>
<gene>
    <name evidence="4 5" type="primary">LOC111125971</name>
</gene>
<keyword evidence="1" id="KW-0812">Transmembrane</keyword>
<dbReference type="RefSeq" id="XP_022325996.1">
    <property type="nucleotide sequence ID" value="XM_022470288.1"/>
</dbReference>
<dbReference type="GeneID" id="111125971"/>
<evidence type="ECO:0000313" key="4">
    <source>
        <dbReference type="RefSeq" id="XP_022325996.1"/>
    </source>
</evidence>
<feature type="transmembrane region" description="Helical" evidence="1">
    <location>
        <begin position="345"/>
        <end position="370"/>
    </location>
</feature>
<evidence type="ECO:0000256" key="1">
    <source>
        <dbReference type="SAM" id="Phobius"/>
    </source>
</evidence>
<dbReference type="OrthoDB" id="6122476at2759"/>